<dbReference type="GO" id="GO:0003968">
    <property type="term" value="F:RNA-directed RNA polymerase activity"/>
    <property type="evidence" value="ECO:0007669"/>
    <property type="project" value="UniProtKB-KW"/>
</dbReference>
<dbReference type="InterPro" id="IPR008686">
    <property type="entry name" value="RNA_pol_mitovir"/>
</dbReference>
<dbReference type="GeneID" id="80538655"/>
<sequence length="674" mass="76340">MHISMYKGASLKTSSKLSSSTKKADLLSKSMRDFDGLIGKVYNQPSALSTLTSDPKRLKDFLGRPLAALTPRSSKQDVSYAASLFLARKVIPTPDGDDPIPSYLSKMGREQTINSGFLRFASQELPKMFPRGWDSKYVGLCGSTIPSGGSSVENPRKRGGSRVEISRSMSREEFVTACMTGSLYPLREEHSQHKVEIPAERLIRVIDDDGKHRIVTVASAKQWFLGPLHHLLYDTISTRNWLLRGEATPKSFQDFTRVDGEVFVSGDYEAATDNFNRLHSEFILELILRSSNIPEPIQKLALSSLTATLITESGARHQQIAGQLMGNLLSFPLLCITNYLAFKYAVPRDVPLRINGDDIVFRATQKEADNWMRVVADSGLVLSRGKTLVHERYFSLNSCFFMARRPDRKSGVGRKPSMVPVLRAKSIYKPLQHGDHAAAQSRLRKACKGFTGRIKGLVRGHILRFHRKMFSSLGCSLNRALGVRVVHPALEFANLHEQEVYFLRQPVTLDKRPPVKLAEEAKLATEGWLAIPAKWVKDDHERRYLSGLWGEHCNHIAWEHGVGTDLDKMVSVRDEFIKFQGLTRMAKLLKKTRRGVQRMLRSTWRKDSSVKRWLVNCGQVRKVPPRVWIPEIWKKSWSSSLEFRPSRARIEDNPWPSGFLCLGVFPQGMQHSWF</sequence>
<proteinExistence type="predicted"/>
<evidence type="ECO:0000313" key="5">
    <source>
        <dbReference type="Proteomes" id="UP000831679"/>
    </source>
</evidence>
<dbReference type="Proteomes" id="UP000831679">
    <property type="component" value="Segment"/>
</dbReference>
<keyword evidence="3" id="KW-0548">Nucleotidyltransferase</keyword>
<dbReference type="SUPFAM" id="SSF56672">
    <property type="entry name" value="DNA/RNA polymerases"/>
    <property type="match status" value="1"/>
</dbReference>
<reference evidence="4" key="1">
    <citation type="submission" date="2019-08" db="EMBL/GenBank/DDBJ databases">
        <authorList>
            <person name="Wright A.A."/>
            <person name="Harper S."/>
        </authorList>
    </citation>
    <scope>NUCLEOTIDE SEQUENCE</scope>
    <source>
        <strain evidence="4">WA1</strain>
    </source>
</reference>
<evidence type="ECO:0000256" key="2">
    <source>
        <dbReference type="ARBA" id="ARBA00022679"/>
    </source>
</evidence>
<accession>A0ABX6JH50</accession>
<organism evidence="4 5">
    <name type="scientific">Apple ourmia-like virus 3</name>
    <dbReference type="NCBI Taxonomy" id="2709320"/>
    <lineage>
        <taxon>Viruses</taxon>
        <taxon>Riboviria</taxon>
        <taxon>Orthornavirae</taxon>
        <taxon>Lenarviricota</taxon>
        <taxon>Miaviricetes</taxon>
        <taxon>Ourlivirales</taxon>
        <taxon>Botourmiaviridae</taxon>
        <taxon>Magoulivirus</taxon>
        <taxon>Magoulivirus malus</taxon>
    </lineage>
</organism>
<name>A0ABX6JH50_9VIRU</name>
<dbReference type="RefSeq" id="YP_010800185.1">
    <property type="nucleotide sequence ID" value="NC_076732.1"/>
</dbReference>
<evidence type="ECO:0000313" key="4">
    <source>
        <dbReference type="EMBL" id="QIC52830.1"/>
    </source>
</evidence>
<dbReference type="Pfam" id="PF05919">
    <property type="entry name" value="Mitovir_RNA_pol"/>
    <property type="match status" value="1"/>
</dbReference>
<keyword evidence="5" id="KW-1185">Reference proteome</keyword>
<protein>
    <submittedName>
        <fullName evidence="4">RNA-dependent RNA polymerase</fullName>
    </submittedName>
</protein>
<keyword evidence="1 4" id="KW-0696">RNA-directed RNA polymerase</keyword>
<dbReference type="InterPro" id="IPR043502">
    <property type="entry name" value="DNA/RNA_pol_sf"/>
</dbReference>
<dbReference type="EMBL" id="MN386963">
    <property type="protein sequence ID" value="QIC52830.1"/>
    <property type="molecule type" value="Genomic_RNA"/>
</dbReference>
<evidence type="ECO:0000256" key="1">
    <source>
        <dbReference type="ARBA" id="ARBA00022484"/>
    </source>
</evidence>
<keyword evidence="2" id="KW-0808">Transferase</keyword>
<evidence type="ECO:0000256" key="3">
    <source>
        <dbReference type="ARBA" id="ARBA00022695"/>
    </source>
</evidence>